<reference evidence="2" key="1">
    <citation type="submission" date="2021-01" db="EMBL/GenBank/DDBJ databases">
        <title>Whole genome shotgun sequence of Spirilliplanes yamanashiensis NBRC 15828.</title>
        <authorList>
            <person name="Komaki H."/>
            <person name="Tamura T."/>
        </authorList>
    </citation>
    <scope>NUCLEOTIDE SEQUENCE</scope>
    <source>
        <strain evidence="2">NBRC 15828</strain>
    </source>
</reference>
<evidence type="ECO:0000256" key="1">
    <source>
        <dbReference type="SAM" id="MobiDB-lite"/>
    </source>
</evidence>
<dbReference type="AlphaFoldDB" id="A0A8J3YEJ2"/>
<accession>A0A8J3YEJ2</accession>
<dbReference type="Gene3D" id="2.60.34.30">
    <property type="entry name" value="Competence, DNA-entry nuclease inhibitor, ComJ"/>
    <property type="match status" value="1"/>
</dbReference>
<comment type="caution">
    <text evidence="2">The sequence shown here is derived from an EMBL/GenBank/DDBJ whole genome shotgun (WGS) entry which is preliminary data.</text>
</comment>
<dbReference type="RefSeq" id="WP_203941650.1">
    <property type="nucleotide sequence ID" value="NZ_BAAAGJ010000015.1"/>
</dbReference>
<gene>
    <name evidence="2" type="ORF">Sya03_58260</name>
</gene>
<feature type="compositionally biased region" description="Basic residues" evidence="1">
    <location>
        <begin position="181"/>
        <end position="198"/>
    </location>
</feature>
<dbReference type="EMBL" id="BOOY01000042">
    <property type="protein sequence ID" value="GIJ06474.1"/>
    <property type="molecule type" value="Genomic_DNA"/>
</dbReference>
<evidence type="ECO:0000313" key="2">
    <source>
        <dbReference type="EMBL" id="GIJ06474.1"/>
    </source>
</evidence>
<proteinExistence type="predicted"/>
<dbReference type="Proteomes" id="UP000652013">
    <property type="component" value="Unassembled WGS sequence"/>
</dbReference>
<feature type="region of interest" description="Disordered" evidence="1">
    <location>
        <begin position="164"/>
        <end position="198"/>
    </location>
</feature>
<sequence length="198" mass="22303">MPGTVLLDRAVFVSYATARANPGDDAGHEPDRYWRGQANGLCGAAVRGHLVLVTGLHTGYVRMTVELHPAEPPLGDEWEDAVEAPFRQRAKKLWVGGLMDRTYPARLPPGDYRVRYCARGMEQGRRQDTAGRDEIVDAYLLQFWPADPAPDRVVRQTTDIAARYHAKPRKPAPTAAERAERKLRKAERRRRKAAARPR</sequence>
<name>A0A8J3YEJ2_9ACTN</name>
<protein>
    <submittedName>
        <fullName evidence="2">Uncharacterized protein</fullName>
    </submittedName>
</protein>
<keyword evidence="3" id="KW-1185">Reference proteome</keyword>
<evidence type="ECO:0000313" key="3">
    <source>
        <dbReference type="Proteomes" id="UP000652013"/>
    </source>
</evidence>
<dbReference type="InterPro" id="IPR038691">
    <property type="entry name" value="ComJ_sf"/>
</dbReference>
<organism evidence="2 3">
    <name type="scientific">Spirilliplanes yamanashiensis</name>
    <dbReference type="NCBI Taxonomy" id="42233"/>
    <lineage>
        <taxon>Bacteria</taxon>
        <taxon>Bacillati</taxon>
        <taxon>Actinomycetota</taxon>
        <taxon>Actinomycetes</taxon>
        <taxon>Micromonosporales</taxon>
        <taxon>Micromonosporaceae</taxon>
        <taxon>Spirilliplanes</taxon>
    </lineage>
</organism>